<name>A0ABS8Y8T5_9BACL</name>
<evidence type="ECO:0000313" key="1">
    <source>
        <dbReference type="EMBL" id="MCE5168198.1"/>
    </source>
</evidence>
<organism evidence="1 2">
    <name type="scientific">Paenibacillus profundus</name>
    <dbReference type="NCBI Taxonomy" id="1173085"/>
    <lineage>
        <taxon>Bacteria</taxon>
        <taxon>Bacillati</taxon>
        <taxon>Bacillota</taxon>
        <taxon>Bacilli</taxon>
        <taxon>Bacillales</taxon>
        <taxon>Paenibacillaceae</taxon>
        <taxon>Paenibacillus</taxon>
    </lineage>
</organism>
<reference evidence="1 2" key="1">
    <citation type="submission" date="2021-11" db="EMBL/GenBank/DDBJ databases">
        <title>Draft genome sequence of Paenibacillus profundus YoMME, a new Gram-positive bacteria with exoelectrogenic properties.</title>
        <authorList>
            <person name="Hubenova Y."/>
            <person name="Hubenova E."/>
            <person name="Manasiev Y."/>
            <person name="Peykov S."/>
            <person name="Mitov M."/>
        </authorList>
    </citation>
    <scope>NUCLEOTIDE SEQUENCE [LARGE SCALE GENOMIC DNA]</scope>
    <source>
        <strain evidence="1 2">YoMME</strain>
    </source>
</reference>
<protein>
    <submittedName>
        <fullName evidence="1">Uncharacterized protein</fullName>
    </submittedName>
</protein>
<keyword evidence="2" id="KW-1185">Reference proteome</keyword>
<proteinExistence type="predicted"/>
<dbReference type="Proteomes" id="UP001199916">
    <property type="component" value="Unassembled WGS sequence"/>
</dbReference>
<evidence type="ECO:0000313" key="2">
    <source>
        <dbReference type="Proteomes" id="UP001199916"/>
    </source>
</evidence>
<accession>A0ABS8Y8T5</accession>
<dbReference type="EMBL" id="JAJNBZ010000001">
    <property type="protein sequence ID" value="MCE5168198.1"/>
    <property type="molecule type" value="Genomic_DNA"/>
</dbReference>
<comment type="caution">
    <text evidence="1">The sequence shown here is derived from an EMBL/GenBank/DDBJ whole genome shotgun (WGS) entry which is preliminary data.</text>
</comment>
<gene>
    <name evidence="1" type="ORF">LQV63_02530</name>
</gene>
<sequence length="60" mass="6940">MPHSKVKFQLSYKIFERPDSARDVEDACYPDLLVPDNVDDRVAGTDTQMEFVKTLIRKPI</sequence>